<keyword evidence="1" id="KW-0732">Signal</keyword>
<feature type="chain" id="PRO_5015585488" evidence="1">
    <location>
        <begin position="26"/>
        <end position="170"/>
    </location>
</feature>
<reference evidence="2 3" key="1">
    <citation type="submission" date="2017-09" db="EMBL/GenBank/DDBJ databases">
        <title>Genomic, metabolic, and phenotypic characteristics of bacterial isolates from the natural microbiome of the model nematode Caenorhabditis elegans.</title>
        <authorList>
            <person name="Zimmermann J."/>
            <person name="Obeng N."/>
            <person name="Yang W."/>
            <person name="Obeng O."/>
            <person name="Kissoyan K."/>
            <person name="Pees B."/>
            <person name="Dirksen P."/>
            <person name="Hoppner M."/>
            <person name="Franke A."/>
            <person name="Rosenstiel P."/>
            <person name="Leippe M."/>
            <person name="Dierking K."/>
            <person name="Kaleta C."/>
            <person name="Schulenburg H."/>
        </authorList>
    </citation>
    <scope>NUCLEOTIDE SEQUENCE [LARGE SCALE GENOMIC DNA]</scope>
    <source>
        <strain evidence="2 3">MYb117</strain>
    </source>
</reference>
<dbReference type="NCBIfam" id="NF041562">
    <property type="entry name" value="PraB"/>
    <property type="match status" value="1"/>
</dbReference>
<evidence type="ECO:0000313" key="2">
    <source>
        <dbReference type="EMBL" id="PRC06135.1"/>
    </source>
</evidence>
<feature type="signal peptide" evidence="1">
    <location>
        <begin position="1"/>
        <end position="25"/>
    </location>
</feature>
<gene>
    <name evidence="2" type="ORF">CQZ99_28930</name>
</gene>
<dbReference type="EMBL" id="PCQL01000073">
    <property type="protein sequence ID" value="PRC06135.1"/>
    <property type="molecule type" value="Genomic_DNA"/>
</dbReference>
<dbReference type="AlphaFoldDB" id="A0A2S9DU73"/>
<evidence type="ECO:0000256" key="1">
    <source>
        <dbReference type="SAM" id="SignalP"/>
    </source>
</evidence>
<name>A0A2S9DU73_9PSED</name>
<keyword evidence="3" id="KW-1185">Reference proteome</keyword>
<dbReference type="RefSeq" id="WP_105700266.1">
    <property type="nucleotide sequence ID" value="NZ_CP159260.1"/>
</dbReference>
<proteinExistence type="predicted"/>
<protein>
    <submittedName>
        <fullName evidence="2">Protein activator of alkane oxidation PraB</fullName>
    </submittedName>
</protein>
<dbReference type="Proteomes" id="UP000238045">
    <property type="component" value="Unassembled WGS sequence"/>
</dbReference>
<comment type="caution">
    <text evidence="2">The sequence shown here is derived from an EMBL/GenBank/DDBJ whole genome shotgun (WGS) entry which is preliminary data.</text>
</comment>
<evidence type="ECO:0000313" key="3">
    <source>
        <dbReference type="Proteomes" id="UP000238045"/>
    </source>
</evidence>
<sequence length="170" mass="16680">MKSLKTLVCATSFAMCFGAASMASAATITPEGAFTNLTGSITVLSPSSSLPVTCTLTASGTVAGGVATISSATFTGGVLCPLAQLKSLPNPGWVLTAATTTTGTLSNVGYVINGAPPIIPKSDCGPSTIAVTWNQSTHVLGATGQTLAGQGTGNCTIQSLTVNAPGLSVQ</sequence>
<accession>A0A2S9DU73</accession>
<organism evidence="2 3">
    <name type="scientific">Pseudomonas poae</name>
    <dbReference type="NCBI Taxonomy" id="200451"/>
    <lineage>
        <taxon>Bacteria</taxon>
        <taxon>Pseudomonadati</taxon>
        <taxon>Pseudomonadota</taxon>
        <taxon>Gammaproteobacteria</taxon>
        <taxon>Pseudomonadales</taxon>
        <taxon>Pseudomonadaceae</taxon>
        <taxon>Pseudomonas</taxon>
    </lineage>
</organism>